<dbReference type="AlphaFoldDB" id="A0A6J5X6W8"/>
<dbReference type="Pfam" id="PF11976">
    <property type="entry name" value="Rad60-SLD"/>
    <property type="match status" value="1"/>
</dbReference>
<evidence type="ECO:0000259" key="2">
    <source>
        <dbReference type="PROSITE" id="PS50053"/>
    </source>
</evidence>
<dbReference type="EMBL" id="CAEKKB010000004">
    <property type="protein sequence ID" value="CAB4308333.1"/>
    <property type="molecule type" value="Genomic_DNA"/>
</dbReference>
<proteinExistence type="predicted"/>
<dbReference type="SUPFAM" id="SSF54236">
    <property type="entry name" value="Ubiquitin-like"/>
    <property type="match status" value="1"/>
</dbReference>
<dbReference type="GO" id="GO:0005634">
    <property type="term" value="C:nucleus"/>
    <property type="evidence" value="ECO:0007669"/>
    <property type="project" value="InterPro"/>
</dbReference>
<dbReference type="PANTHER" id="PTHR10562">
    <property type="entry name" value="SMALL UBIQUITIN-RELATED MODIFIER"/>
    <property type="match status" value="1"/>
</dbReference>
<dbReference type="GO" id="GO:0003700">
    <property type="term" value="F:DNA-binding transcription factor activity"/>
    <property type="evidence" value="ECO:0007669"/>
    <property type="project" value="InterPro"/>
</dbReference>
<feature type="region of interest" description="Disordered" evidence="1">
    <location>
        <begin position="161"/>
        <end position="207"/>
    </location>
</feature>
<evidence type="ECO:0000256" key="1">
    <source>
        <dbReference type="SAM" id="MobiDB-lite"/>
    </source>
</evidence>
<feature type="domain" description="K-box" evidence="3">
    <location>
        <begin position="1"/>
        <end position="66"/>
    </location>
</feature>
<dbReference type="Proteomes" id="UP000507245">
    <property type="component" value="Unassembled WGS sequence"/>
</dbReference>
<dbReference type="InterPro" id="IPR029071">
    <property type="entry name" value="Ubiquitin-like_domsf"/>
</dbReference>
<dbReference type="InterPro" id="IPR022617">
    <property type="entry name" value="Rad60/SUMO-like_dom"/>
</dbReference>
<dbReference type="Gene3D" id="3.10.20.90">
    <property type="entry name" value="Phosphatidylinositol 3-kinase Catalytic Subunit, Chain A, domain 1"/>
    <property type="match status" value="1"/>
</dbReference>
<accession>A0A6J5X6W8</accession>
<dbReference type="PROSITE" id="PS50053">
    <property type="entry name" value="UBIQUITIN_2"/>
    <property type="match status" value="1"/>
</dbReference>
<protein>
    <recommendedName>
        <fullName evidence="6">K-box domain-containing protein</fullName>
    </recommendedName>
</protein>
<evidence type="ECO:0000313" key="4">
    <source>
        <dbReference type="EMBL" id="CAB4308333.1"/>
    </source>
</evidence>
<dbReference type="InterPro" id="IPR002487">
    <property type="entry name" value="TF_Kbox"/>
</dbReference>
<dbReference type="PROSITE" id="PS51297">
    <property type="entry name" value="K_BOX"/>
    <property type="match status" value="1"/>
</dbReference>
<name>A0A6J5X6W8_PRUAR</name>
<gene>
    <name evidence="4" type="ORF">ORAREDHAP_LOCUS27662</name>
</gene>
<dbReference type="OrthoDB" id="442921at2759"/>
<dbReference type="Pfam" id="PF01486">
    <property type="entry name" value="K-box"/>
    <property type="match status" value="1"/>
</dbReference>
<keyword evidence="5" id="KW-1185">Reference proteome</keyword>
<feature type="compositionally biased region" description="Basic and acidic residues" evidence="1">
    <location>
        <begin position="178"/>
        <end position="197"/>
    </location>
</feature>
<dbReference type="InterPro" id="IPR000626">
    <property type="entry name" value="Ubiquitin-like_dom"/>
</dbReference>
<evidence type="ECO:0008006" key="6">
    <source>
        <dbReference type="Google" id="ProtNLM"/>
    </source>
</evidence>
<reference evidence="5" key="1">
    <citation type="journal article" date="2020" name="Genome Biol.">
        <title>Gamete binning: chromosome-level and haplotype-resolved genome assembly enabled by high-throughput single-cell sequencing of gamete genomes.</title>
        <authorList>
            <person name="Campoy J.A."/>
            <person name="Sun H."/>
            <person name="Goel M."/>
            <person name="Jiao W.-B."/>
            <person name="Folz-Donahue K."/>
            <person name="Wang N."/>
            <person name="Rubio M."/>
            <person name="Liu C."/>
            <person name="Kukat C."/>
            <person name="Ruiz D."/>
            <person name="Huettel B."/>
            <person name="Schneeberger K."/>
        </authorList>
    </citation>
    <scope>NUCLEOTIDE SEQUENCE [LARGE SCALE GENOMIC DNA]</scope>
    <source>
        <strain evidence="5">cv. Rojo Pasion</strain>
    </source>
</reference>
<evidence type="ECO:0000313" key="5">
    <source>
        <dbReference type="Proteomes" id="UP000507245"/>
    </source>
</evidence>
<sequence length="289" mass="32773">MGEELSGLSAKDLPSLENQLETSLKGVRMKKDQILNDEIKELNQKGNLIQQENMELYKKLNLVGKENAELLEKLSQPQNQTQPRLQNNEIPAKGIKLGCGWLSVIMQSTCTTVKSNLLGVSHTYSKCIQQRYQQLCTSSLSTMDFRLDERRMLTGKEHCVEEREKAISQKKSSQPKNRTSDPKKSSQEQEHNTEKRKTVALKMSGGRSDEDTVNLKVQFNKDGVQTFFRVKRSTKLQKLMEAFCKNRSLDPKSIEFTFDSVRLEKNKTPEQLGMENGDLIDALVSGDGA</sequence>
<evidence type="ECO:0000259" key="3">
    <source>
        <dbReference type="PROSITE" id="PS51297"/>
    </source>
</evidence>
<organism evidence="4 5">
    <name type="scientific">Prunus armeniaca</name>
    <name type="common">Apricot</name>
    <name type="synonym">Armeniaca vulgaris</name>
    <dbReference type="NCBI Taxonomy" id="36596"/>
    <lineage>
        <taxon>Eukaryota</taxon>
        <taxon>Viridiplantae</taxon>
        <taxon>Streptophyta</taxon>
        <taxon>Embryophyta</taxon>
        <taxon>Tracheophyta</taxon>
        <taxon>Spermatophyta</taxon>
        <taxon>Magnoliopsida</taxon>
        <taxon>eudicotyledons</taxon>
        <taxon>Gunneridae</taxon>
        <taxon>Pentapetalae</taxon>
        <taxon>rosids</taxon>
        <taxon>fabids</taxon>
        <taxon>Rosales</taxon>
        <taxon>Rosaceae</taxon>
        <taxon>Amygdaloideae</taxon>
        <taxon>Amygdaleae</taxon>
        <taxon>Prunus</taxon>
    </lineage>
</organism>
<feature type="domain" description="Ubiquitin-like" evidence="2">
    <location>
        <begin position="211"/>
        <end position="289"/>
    </location>
</feature>